<dbReference type="PROSITE" id="PS51686">
    <property type="entry name" value="SAM_MT_RSMB_NOP"/>
    <property type="match status" value="1"/>
</dbReference>
<dbReference type="GO" id="GO:0003723">
    <property type="term" value="F:RNA binding"/>
    <property type="evidence" value="ECO:0007669"/>
    <property type="project" value="UniProtKB-UniRule"/>
</dbReference>
<protein>
    <recommendedName>
        <fullName evidence="4">16S rRNA (cytosine(967)-C(5))-methyltransferase</fullName>
        <ecNumber evidence="4">2.1.1.176</ecNumber>
    </recommendedName>
    <alternativeName>
        <fullName evidence="11">16S rRNA m5C967 methyltransferase</fullName>
    </alternativeName>
    <alternativeName>
        <fullName evidence="12">rRNA (cytosine-C(5)-)-methyltransferase RsmB</fullName>
    </alternativeName>
</protein>
<keyword evidence="6" id="KW-0698">rRNA processing</keyword>
<dbReference type="InterPro" id="IPR006027">
    <property type="entry name" value="NusB_RsmB_TIM44"/>
</dbReference>
<dbReference type="InterPro" id="IPR049560">
    <property type="entry name" value="MeTrfase_RsmB-F_NOP2_cat"/>
</dbReference>
<dbReference type="NCBIfam" id="TIGR00563">
    <property type="entry name" value="rsmB"/>
    <property type="match status" value="1"/>
</dbReference>
<name>A0A975HHB4_9GAMM</name>
<dbReference type="SUPFAM" id="SSF53335">
    <property type="entry name" value="S-adenosyl-L-methionine-dependent methyltransferases"/>
    <property type="match status" value="1"/>
</dbReference>
<evidence type="ECO:0000313" key="17">
    <source>
        <dbReference type="Proteomes" id="UP000682739"/>
    </source>
</evidence>
<dbReference type="Gene3D" id="3.40.50.150">
    <property type="entry name" value="Vaccinia Virus protein VP39"/>
    <property type="match status" value="1"/>
</dbReference>
<dbReference type="RefSeq" id="WP_208830772.1">
    <property type="nucleotide sequence ID" value="NZ_CP072110.1"/>
</dbReference>
<dbReference type="NCBIfam" id="NF008149">
    <property type="entry name" value="PRK10901.1"/>
    <property type="match status" value="1"/>
</dbReference>
<evidence type="ECO:0000256" key="10">
    <source>
        <dbReference type="ARBA" id="ARBA00022884"/>
    </source>
</evidence>
<dbReference type="Pfam" id="PF22458">
    <property type="entry name" value="RsmF-B_ferredox"/>
    <property type="match status" value="1"/>
</dbReference>
<keyword evidence="10 14" id="KW-0694">RNA-binding</keyword>
<evidence type="ECO:0000256" key="8">
    <source>
        <dbReference type="ARBA" id="ARBA00022679"/>
    </source>
</evidence>
<dbReference type="InterPro" id="IPR023267">
    <property type="entry name" value="RCMT"/>
</dbReference>
<dbReference type="Pfam" id="PF01029">
    <property type="entry name" value="NusB"/>
    <property type="match status" value="1"/>
</dbReference>
<gene>
    <name evidence="16" type="primary">rsmB</name>
    <name evidence="16" type="ORF">J1N51_09565</name>
</gene>
<evidence type="ECO:0000256" key="9">
    <source>
        <dbReference type="ARBA" id="ARBA00022691"/>
    </source>
</evidence>
<dbReference type="CDD" id="cd02440">
    <property type="entry name" value="AdoMet_MTases"/>
    <property type="match status" value="1"/>
</dbReference>
<evidence type="ECO:0000259" key="15">
    <source>
        <dbReference type="PROSITE" id="PS51686"/>
    </source>
</evidence>
<evidence type="ECO:0000256" key="7">
    <source>
        <dbReference type="ARBA" id="ARBA00022603"/>
    </source>
</evidence>
<evidence type="ECO:0000256" key="2">
    <source>
        <dbReference type="ARBA" id="ARBA00004496"/>
    </source>
</evidence>
<dbReference type="EC" id="2.1.1.176" evidence="4"/>
<dbReference type="Proteomes" id="UP000682739">
    <property type="component" value="Chromosome"/>
</dbReference>
<evidence type="ECO:0000256" key="1">
    <source>
        <dbReference type="ARBA" id="ARBA00002724"/>
    </source>
</evidence>
<dbReference type="PROSITE" id="PS01153">
    <property type="entry name" value="NOL1_NOP2_SUN"/>
    <property type="match status" value="1"/>
</dbReference>
<dbReference type="PRINTS" id="PR02008">
    <property type="entry name" value="RCMTFAMILY"/>
</dbReference>
<dbReference type="NCBIfam" id="NF011494">
    <property type="entry name" value="PRK14902.1"/>
    <property type="match status" value="1"/>
</dbReference>
<dbReference type="PANTHER" id="PTHR22807:SF61">
    <property type="entry name" value="NOL1_NOP2_SUN FAMILY PROTEIN _ ANTITERMINATION NUSB DOMAIN-CONTAINING PROTEIN"/>
    <property type="match status" value="1"/>
</dbReference>
<dbReference type="GO" id="GO:0009383">
    <property type="term" value="F:rRNA (cytosine-C5-)-methyltransferase activity"/>
    <property type="evidence" value="ECO:0007669"/>
    <property type="project" value="TreeGrafter"/>
</dbReference>
<reference evidence="16" key="1">
    <citation type="submission" date="2021-03" db="EMBL/GenBank/DDBJ databases">
        <title>Description of Psychrosphaera ytuae sp. nov. isolated from deep sea sediment of South China Sea.</title>
        <authorList>
            <person name="Zhang J."/>
            <person name="Xu X.-D."/>
        </authorList>
    </citation>
    <scope>NUCLEOTIDE SEQUENCE</scope>
    <source>
        <strain evidence="16">MTZ26</strain>
    </source>
</reference>
<organism evidence="16 17">
    <name type="scientific">Psychrosphaera ytuae</name>
    <dbReference type="NCBI Taxonomy" id="2820710"/>
    <lineage>
        <taxon>Bacteria</taxon>
        <taxon>Pseudomonadati</taxon>
        <taxon>Pseudomonadota</taxon>
        <taxon>Gammaproteobacteria</taxon>
        <taxon>Alteromonadales</taxon>
        <taxon>Pseudoalteromonadaceae</taxon>
        <taxon>Psychrosphaera</taxon>
    </lineage>
</organism>
<evidence type="ECO:0000256" key="6">
    <source>
        <dbReference type="ARBA" id="ARBA00022552"/>
    </source>
</evidence>
<comment type="catalytic activity">
    <reaction evidence="13">
        <text>cytidine(967) in 16S rRNA + S-adenosyl-L-methionine = 5-methylcytidine(967) in 16S rRNA + S-adenosyl-L-homocysteine + H(+)</text>
        <dbReference type="Rhea" id="RHEA:42748"/>
        <dbReference type="Rhea" id="RHEA-COMP:10219"/>
        <dbReference type="Rhea" id="RHEA-COMP:10220"/>
        <dbReference type="ChEBI" id="CHEBI:15378"/>
        <dbReference type="ChEBI" id="CHEBI:57856"/>
        <dbReference type="ChEBI" id="CHEBI:59789"/>
        <dbReference type="ChEBI" id="CHEBI:74483"/>
        <dbReference type="ChEBI" id="CHEBI:82748"/>
        <dbReference type="EC" id="2.1.1.176"/>
    </reaction>
</comment>
<dbReference type="AlphaFoldDB" id="A0A975HHB4"/>
<dbReference type="Pfam" id="PF01189">
    <property type="entry name" value="Methyltr_RsmB-F"/>
    <property type="match status" value="1"/>
</dbReference>
<dbReference type="InterPro" id="IPR054728">
    <property type="entry name" value="RsmB-like_ferredoxin"/>
</dbReference>
<feature type="binding site" evidence="14">
    <location>
        <position position="275"/>
    </location>
    <ligand>
        <name>S-adenosyl-L-methionine</name>
        <dbReference type="ChEBI" id="CHEBI:59789"/>
    </ligand>
</feature>
<evidence type="ECO:0000256" key="13">
    <source>
        <dbReference type="ARBA" id="ARBA00047283"/>
    </source>
</evidence>
<keyword evidence="7 14" id="KW-0489">Methyltransferase</keyword>
<dbReference type="Gene3D" id="1.10.940.10">
    <property type="entry name" value="NusB-like"/>
    <property type="match status" value="1"/>
</dbReference>
<evidence type="ECO:0000256" key="3">
    <source>
        <dbReference type="ARBA" id="ARBA00007494"/>
    </source>
</evidence>
<keyword evidence="9 14" id="KW-0949">S-adenosyl-L-methionine</keyword>
<proteinExistence type="inferred from homology"/>
<evidence type="ECO:0000313" key="16">
    <source>
        <dbReference type="EMBL" id="QTH63001.1"/>
    </source>
</evidence>
<evidence type="ECO:0000256" key="14">
    <source>
        <dbReference type="PROSITE-ProRule" id="PRU01023"/>
    </source>
</evidence>
<dbReference type="InterPro" id="IPR001678">
    <property type="entry name" value="MeTrfase_RsmB-F_NOP2_dom"/>
</dbReference>
<dbReference type="Gene3D" id="3.30.70.1170">
    <property type="entry name" value="Sun protein, domain 3"/>
    <property type="match status" value="1"/>
</dbReference>
<feature type="binding site" evidence="14">
    <location>
        <position position="301"/>
    </location>
    <ligand>
        <name>S-adenosyl-L-methionine</name>
        <dbReference type="ChEBI" id="CHEBI:59789"/>
    </ligand>
</feature>
<sequence length="434" mass="48479">MKATNVRAKAAEVLLAVMDKGQSLSEALPNAQKQISSKDHALLQEMCFGAIRLFPRFDAITNQLLSKKMKGKQRVFHHLIIIGLYQIEEMRIPEHASVAETVQAAVALKASGLKGLINACLRNYMRNKDAILKKINNDVVEYCHPNWFIKRIQAAYPTQWQAILANNLKRSPMWLRVHTNNCALDQFVSELKQHEIGCTQPLPSETAILLDKPMPVEKIPGFEQGWFTVQDGAAQHAALLLEPKDGDVILDACAAPGGKTLHILDMAETSVTAADIDESRLDRVRENLARLGETASVICGDLTLSQTIGDREFDRILLDAPCSATGVIRRHPDIKWLRRSEDIDNLATVQKQILQTLWGKLKPGGTLLYATCSILPSENVDLMREFLASTDNAELSLIDHPLNQSESAENPGWQIFPGEHNMDGFYYCRIKKQQ</sequence>
<dbReference type="InterPro" id="IPR004573">
    <property type="entry name" value="rRNA_ssu_MeTfrase_B"/>
</dbReference>
<evidence type="ECO:0000256" key="11">
    <source>
        <dbReference type="ARBA" id="ARBA00030399"/>
    </source>
</evidence>
<evidence type="ECO:0000256" key="4">
    <source>
        <dbReference type="ARBA" id="ARBA00012140"/>
    </source>
</evidence>
<feature type="binding site" evidence="14">
    <location>
        <position position="319"/>
    </location>
    <ligand>
        <name>S-adenosyl-L-methionine</name>
        <dbReference type="ChEBI" id="CHEBI:59789"/>
    </ligand>
</feature>
<dbReference type="GO" id="GO:0005829">
    <property type="term" value="C:cytosol"/>
    <property type="evidence" value="ECO:0007669"/>
    <property type="project" value="TreeGrafter"/>
</dbReference>
<evidence type="ECO:0000256" key="5">
    <source>
        <dbReference type="ARBA" id="ARBA00022490"/>
    </source>
</evidence>
<feature type="active site" description="Nucleophile" evidence="14">
    <location>
        <position position="372"/>
    </location>
</feature>
<dbReference type="InterPro" id="IPR018314">
    <property type="entry name" value="RsmB/NOL1/NOP2-like_CS"/>
</dbReference>
<dbReference type="GO" id="GO:0006355">
    <property type="term" value="P:regulation of DNA-templated transcription"/>
    <property type="evidence" value="ECO:0007669"/>
    <property type="project" value="InterPro"/>
</dbReference>
<accession>A0A975HHB4</accession>
<dbReference type="SUPFAM" id="SSF48013">
    <property type="entry name" value="NusB-like"/>
    <property type="match status" value="1"/>
</dbReference>
<dbReference type="InterPro" id="IPR035926">
    <property type="entry name" value="NusB-like_sf"/>
</dbReference>
<dbReference type="FunFam" id="3.40.50.150:FF:000022">
    <property type="entry name" value="Ribosomal RNA small subunit methyltransferase B"/>
    <property type="match status" value="1"/>
</dbReference>
<comment type="similarity">
    <text evidence="3 14">Belongs to the class I-like SAM-binding methyltransferase superfamily. RsmB/NOP family.</text>
</comment>
<keyword evidence="17" id="KW-1185">Reference proteome</keyword>
<evidence type="ECO:0000256" key="12">
    <source>
        <dbReference type="ARBA" id="ARBA00031088"/>
    </source>
</evidence>
<dbReference type="KEGG" id="psym:J1N51_09565"/>
<dbReference type="EMBL" id="CP072110">
    <property type="protein sequence ID" value="QTH63001.1"/>
    <property type="molecule type" value="Genomic_DNA"/>
</dbReference>
<dbReference type="Gene3D" id="1.10.287.730">
    <property type="entry name" value="Helix hairpin bin"/>
    <property type="match status" value="1"/>
</dbReference>
<feature type="binding site" evidence="14">
    <location>
        <begin position="253"/>
        <end position="259"/>
    </location>
    <ligand>
        <name>S-adenosyl-L-methionine</name>
        <dbReference type="ChEBI" id="CHEBI:59789"/>
    </ligand>
</feature>
<dbReference type="GO" id="GO:0070475">
    <property type="term" value="P:rRNA base methylation"/>
    <property type="evidence" value="ECO:0007669"/>
    <property type="project" value="TreeGrafter"/>
</dbReference>
<dbReference type="InterPro" id="IPR029063">
    <property type="entry name" value="SAM-dependent_MTases_sf"/>
</dbReference>
<comment type="function">
    <text evidence="1">Specifically methylates the cytosine at position 967 (m5C967) of 16S rRNA.</text>
</comment>
<keyword evidence="5" id="KW-0963">Cytoplasm</keyword>
<keyword evidence="8 14" id="KW-0808">Transferase</keyword>
<comment type="subcellular location">
    <subcellularLocation>
        <location evidence="2">Cytoplasm</location>
    </subcellularLocation>
</comment>
<feature type="domain" description="SAM-dependent MTase RsmB/NOP-type" evidence="15">
    <location>
        <begin position="163"/>
        <end position="433"/>
    </location>
</feature>
<dbReference type="PANTHER" id="PTHR22807">
    <property type="entry name" value="NOP2 YEAST -RELATED NOL1/NOP2/FMU SUN DOMAIN-CONTAINING"/>
    <property type="match status" value="1"/>
</dbReference>